<feature type="transmembrane region" description="Helical" evidence="2">
    <location>
        <begin position="6"/>
        <end position="24"/>
    </location>
</feature>
<dbReference type="Proteomes" id="UP000594480">
    <property type="component" value="Chromosome"/>
</dbReference>
<accession>A0A7S8MXF4</accession>
<feature type="transmembrane region" description="Helical" evidence="2">
    <location>
        <begin position="55"/>
        <end position="76"/>
    </location>
</feature>
<dbReference type="Pfam" id="PF25591">
    <property type="entry name" value="LRV_2"/>
    <property type="match status" value="1"/>
</dbReference>
<evidence type="ECO:0000259" key="3">
    <source>
        <dbReference type="Pfam" id="PF25591"/>
    </source>
</evidence>
<feature type="transmembrane region" description="Helical" evidence="2">
    <location>
        <begin position="31"/>
        <end position="49"/>
    </location>
</feature>
<keyword evidence="5" id="KW-1185">Reference proteome</keyword>
<keyword evidence="2" id="KW-0812">Transmembrane</keyword>
<feature type="domain" description="Leucine rich repeat variant" evidence="3">
    <location>
        <begin position="126"/>
        <end position="177"/>
    </location>
</feature>
<evidence type="ECO:0000313" key="5">
    <source>
        <dbReference type="Proteomes" id="UP000594480"/>
    </source>
</evidence>
<feature type="region of interest" description="Disordered" evidence="1">
    <location>
        <begin position="167"/>
        <end position="187"/>
    </location>
</feature>
<dbReference type="RefSeq" id="WP_195692998.1">
    <property type="nucleotide sequence ID" value="NZ_CP064760.1"/>
</dbReference>
<feature type="compositionally biased region" description="Basic and acidic residues" evidence="1">
    <location>
        <begin position="167"/>
        <end position="179"/>
    </location>
</feature>
<protein>
    <recommendedName>
        <fullName evidence="3">Leucine rich repeat variant domain-containing protein</fullName>
    </recommendedName>
</protein>
<proteinExistence type="predicted"/>
<keyword evidence="2" id="KW-0472">Membrane</keyword>
<dbReference type="InterPro" id="IPR057893">
    <property type="entry name" value="LRV_2"/>
</dbReference>
<name>A0A7S8MXF4_9MICO</name>
<gene>
    <name evidence="4" type="ORF">IT882_02315</name>
</gene>
<dbReference type="EMBL" id="CP064760">
    <property type="protein sequence ID" value="QPE04977.1"/>
    <property type="molecule type" value="Genomic_DNA"/>
</dbReference>
<sequence length="187" mass="19303">MWSVYDTLILITGLLTAAIAAIPVEAIEKKTRIIAVAVGAGLVLLSFVLGSLQSFQYPGLVVIAPVIPLIAAGAIVKHAKDVEKFRATVGEAEASSSTGETEGVAASNAAAALQQETGGASDSREQSWAALFDPAIGPDRLAEIAAQHPEFAPQIAAHPQCYPDLRDWARSASSDESRPVSDAGGVA</sequence>
<evidence type="ECO:0000313" key="4">
    <source>
        <dbReference type="EMBL" id="QPE04977.1"/>
    </source>
</evidence>
<evidence type="ECO:0000256" key="2">
    <source>
        <dbReference type="SAM" id="Phobius"/>
    </source>
</evidence>
<organism evidence="4 5">
    <name type="scientific">Microbacterium schleiferi</name>
    <dbReference type="NCBI Taxonomy" id="69362"/>
    <lineage>
        <taxon>Bacteria</taxon>
        <taxon>Bacillati</taxon>
        <taxon>Actinomycetota</taxon>
        <taxon>Actinomycetes</taxon>
        <taxon>Micrococcales</taxon>
        <taxon>Microbacteriaceae</taxon>
        <taxon>Microbacterium</taxon>
    </lineage>
</organism>
<evidence type="ECO:0000256" key="1">
    <source>
        <dbReference type="SAM" id="MobiDB-lite"/>
    </source>
</evidence>
<keyword evidence="2" id="KW-1133">Transmembrane helix</keyword>
<dbReference type="KEGG" id="msf:IT882_02315"/>
<reference evidence="4 5" key="1">
    <citation type="submission" date="2020-11" db="EMBL/GenBank/DDBJ databases">
        <title>Amino acid is mineralized and recycled by bacteria in oceanic microbiome.</title>
        <authorList>
            <person name="Zheng L.Y."/>
        </authorList>
    </citation>
    <scope>NUCLEOTIDE SEQUENCE [LARGE SCALE GENOMIC DNA]</scope>
    <source>
        <strain evidence="4 5">A32-1</strain>
    </source>
</reference>
<dbReference type="AlphaFoldDB" id="A0A7S8MXF4"/>